<name>A0A1Y2I4G8_9FUNG</name>
<organism evidence="2 3">
    <name type="scientific">Catenaria anguillulae PL171</name>
    <dbReference type="NCBI Taxonomy" id="765915"/>
    <lineage>
        <taxon>Eukaryota</taxon>
        <taxon>Fungi</taxon>
        <taxon>Fungi incertae sedis</taxon>
        <taxon>Blastocladiomycota</taxon>
        <taxon>Blastocladiomycetes</taxon>
        <taxon>Blastocladiales</taxon>
        <taxon>Catenariaceae</taxon>
        <taxon>Catenaria</taxon>
    </lineage>
</organism>
<sequence length="408" mass="40886">MAILVQEALDALFSSPSSGSPMAGGASAEYSLPVSSDPNDAVLVKGLVSVNGFTITRSNIEVKFPSRGLLRLAFNPCILHPVMEAHHHASAVVSVLQSTMQPYSFHSIEALTTQLTTSLQTALAHVRHGHRTVGPPQSHPLALSPEHLIGMTTAVGGDHLVLTIAALYPTQSSSSTTANASSTAIATSANASNSPAGKPNPAAAAIRELHSHARNASLSGSAGGSGRGHARHASLGGGAAALSPLAQGTGSGHSSPTPSASGPNAGSHSRLSGVATPPPPATQPAAAATAPFGSNLTPSASSSSVSPLAVAKLKASSSIRSALNSVGGGAGGAGNGSAAASIISPADKYGGPNMIMLGDQWHEVQAETSIEIGWKNLVQFRDKLAQAQALNKHLAMQMVAFTALAAEL</sequence>
<dbReference type="EMBL" id="MCFL01000001">
    <property type="protein sequence ID" value="ORZ41757.1"/>
    <property type="molecule type" value="Genomic_DNA"/>
</dbReference>
<dbReference type="Proteomes" id="UP000193411">
    <property type="component" value="Unassembled WGS sequence"/>
</dbReference>
<feature type="compositionally biased region" description="Low complexity" evidence="1">
    <location>
        <begin position="252"/>
        <end position="263"/>
    </location>
</feature>
<evidence type="ECO:0000313" key="2">
    <source>
        <dbReference type="EMBL" id="ORZ41757.1"/>
    </source>
</evidence>
<feature type="compositionally biased region" description="Low complexity" evidence="1">
    <location>
        <begin position="283"/>
        <end position="303"/>
    </location>
</feature>
<protein>
    <submittedName>
        <fullName evidence="2">Uncharacterized protein</fullName>
    </submittedName>
</protein>
<proteinExistence type="predicted"/>
<dbReference type="AlphaFoldDB" id="A0A1Y2I4G8"/>
<comment type="caution">
    <text evidence="2">The sequence shown here is derived from an EMBL/GenBank/DDBJ whole genome shotgun (WGS) entry which is preliminary data.</text>
</comment>
<keyword evidence="3" id="KW-1185">Reference proteome</keyword>
<feature type="region of interest" description="Disordered" evidence="1">
    <location>
        <begin position="240"/>
        <end position="303"/>
    </location>
</feature>
<evidence type="ECO:0000256" key="1">
    <source>
        <dbReference type="SAM" id="MobiDB-lite"/>
    </source>
</evidence>
<accession>A0A1Y2I4G8</accession>
<feature type="region of interest" description="Disordered" evidence="1">
    <location>
        <begin position="216"/>
        <end position="235"/>
    </location>
</feature>
<evidence type="ECO:0000313" key="3">
    <source>
        <dbReference type="Proteomes" id="UP000193411"/>
    </source>
</evidence>
<reference evidence="2 3" key="1">
    <citation type="submission" date="2016-07" db="EMBL/GenBank/DDBJ databases">
        <title>Pervasive Adenine N6-methylation of Active Genes in Fungi.</title>
        <authorList>
            <consortium name="DOE Joint Genome Institute"/>
            <person name="Mondo S.J."/>
            <person name="Dannebaum R.O."/>
            <person name="Kuo R.C."/>
            <person name="Labutti K."/>
            <person name="Haridas S."/>
            <person name="Kuo A."/>
            <person name="Salamov A."/>
            <person name="Ahrendt S.R."/>
            <person name="Lipzen A."/>
            <person name="Sullivan W."/>
            <person name="Andreopoulos W.B."/>
            <person name="Clum A."/>
            <person name="Lindquist E."/>
            <person name="Daum C."/>
            <person name="Ramamoorthy G.K."/>
            <person name="Gryganskyi A."/>
            <person name="Culley D."/>
            <person name="Magnuson J.K."/>
            <person name="James T.Y."/>
            <person name="O'Malley M.A."/>
            <person name="Stajich J.E."/>
            <person name="Spatafora J.W."/>
            <person name="Visel A."/>
            <person name="Grigoriev I.V."/>
        </authorList>
    </citation>
    <scope>NUCLEOTIDE SEQUENCE [LARGE SCALE GENOMIC DNA]</scope>
    <source>
        <strain evidence="2 3">PL171</strain>
    </source>
</reference>
<gene>
    <name evidence="2" type="ORF">BCR44DRAFT_96289</name>
</gene>
<dbReference type="OrthoDB" id="10648790at2759"/>